<dbReference type="AlphaFoldDB" id="A0A448V091"/>
<protein>
    <submittedName>
        <fullName evidence="2">Conjugal transfer protein TrbP</fullName>
    </submittedName>
</protein>
<dbReference type="Proteomes" id="UP000269544">
    <property type="component" value="Chromosome"/>
</dbReference>
<keyword evidence="3" id="KW-1185">Reference proteome</keyword>
<feature type="transmembrane region" description="Helical" evidence="1">
    <location>
        <begin position="132"/>
        <end position="150"/>
    </location>
</feature>
<evidence type="ECO:0000313" key="2">
    <source>
        <dbReference type="EMBL" id="VEJ34900.1"/>
    </source>
</evidence>
<reference evidence="2 3" key="1">
    <citation type="submission" date="2018-12" db="EMBL/GenBank/DDBJ databases">
        <authorList>
            <consortium name="Pathogen Informatics"/>
        </authorList>
    </citation>
    <scope>NUCLEOTIDE SEQUENCE [LARGE SCALE GENOMIC DNA]</scope>
    <source>
        <strain evidence="2 3">NCTC13079</strain>
    </source>
</reference>
<gene>
    <name evidence="2" type="ORF">NCTC13079_00382</name>
</gene>
<keyword evidence="1" id="KW-0472">Membrane</keyword>
<dbReference type="RefSeq" id="WP_126464834.1">
    <property type="nucleotide sequence ID" value="NZ_JAUSWF010000002.1"/>
</dbReference>
<keyword evidence="1" id="KW-1133">Transmembrane helix</keyword>
<organism evidence="2 3">
    <name type="scientific">Aedoeadaptatus ivorii</name>
    <dbReference type="NCBI Taxonomy" id="54006"/>
    <lineage>
        <taxon>Bacteria</taxon>
        <taxon>Bacillati</taxon>
        <taxon>Bacillota</taxon>
        <taxon>Tissierellia</taxon>
        <taxon>Tissierellales</taxon>
        <taxon>Peptoniphilaceae</taxon>
        <taxon>Aedoeadaptatus</taxon>
    </lineage>
</organism>
<feature type="transmembrane region" description="Helical" evidence="1">
    <location>
        <begin position="162"/>
        <end position="195"/>
    </location>
</feature>
<feature type="transmembrane region" description="Helical" evidence="1">
    <location>
        <begin position="241"/>
        <end position="260"/>
    </location>
</feature>
<dbReference type="EMBL" id="LR134523">
    <property type="protein sequence ID" value="VEJ34900.1"/>
    <property type="molecule type" value="Genomic_DNA"/>
</dbReference>
<keyword evidence="1" id="KW-0812">Transmembrane</keyword>
<dbReference type="InterPro" id="IPR008875">
    <property type="entry name" value="TraX"/>
</dbReference>
<dbReference type="OrthoDB" id="9781069at2"/>
<feature type="transmembrane region" description="Helical" evidence="1">
    <location>
        <begin position="74"/>
        <end position="95"/>
    </location>
</feature>
<dbReference type="Pfam" id="PF05857">
    <property type="entry name" value="TraX"/>
    <property type="match status" value="1"/>
</dbReference>
<proteinExistence type="predicted"/>
<evidence type="ECO:0000256" key="1">
    <source>
        <dbReference type="SAM" id="Phobius"/>
    </source>
</evidence>
<accession>A0A448V091</accession>
<sequence length="261" mass="29548">MNALYNPDEKKRLLAIWSKEGGLSGNALKFFACLFMFFDHMAQGGVLRDSLGIEVGGLLPFQYYDSPGLLAGNLMVLFGRIAFPIFCFFLVQGLFLTRDYKKQLIRLFLFGVLSEIPFDLVANGGLEWGHQNVYFTLVAGAALVVLLERIRHTDWKRLPKIVASTAVFLAIAALSAVCGFDYGAFGIGAILLYYLAREDRFRTLSATLFGFWFEAPLFGTVYLSLPFLWLYNGKRGRGHKYAFYAFYPLHLLFLYLLSLIF</sequence>
<dbReference type="KEGG" id="piv:NCTC13079_00382"/>
<feature type="transmembrane region" description="Helical" evidence="1">
    <location>
        <begin position="21"/>
        <end position="38"/>
    </location>
</feature>
<evidence type="ECO:0000313" key="3">
    <source>
        <dbReference type="Proteomes" id="UP000269544"/>
    </source>
</evidence>
<feature type="transmembrane region" description="Helical" evidence="1">
    <location>
        <begin position="207"/>
        <end position="229"/>
    </location>
</feature>
<name>A0A448V091_9FIRM</name>
<feature type="transmembrane region" description="Helical" evidence="1">
    <location>
        <begin position="107"/>
        <end position="126"/>
    </location>
</feature>